<keyword evidence="5" id="KW-0136">Cellulose degradation</keyword>
<dbReference type="FunFam" id="3.20.20.80:FF:000004">
    <property type="entry name" value="Beta-glucosidase 6-phospho-beta-glucosidase"/>
    <property type="match status" value="1"/>
</dbReference>
<feature type="active site" description="Proton donor" evidence="9">
    <location>
        <position position="164"/>
    </location>
</feature>
<evidence type="ECO:0000256" key="2">
    <source>
        <dbReference type="ARBA" id="ARBA00010838"/>
    </source>
</evidence>
<dbReference type="SUPFAM" id="SSF51445">
    <property type="entry name" value="(Trans)glycosidases"/>
    <property type="match status" value="1"/>
</dbReference>
<feature type="binding site" evidence="10">
    <location>
        <begin position="417"/>
        <end position="418"/>
    </location>
    <ligand>
        <name>substrate</name>
    </ligand>
</feature>
<dbReference type="PRINTS" id="PR00131">
    <property type="entry name" value="GLHYDRLASE1"/>
</dbReference>
<dbReference type="InterPro" id="IPR001360">
    <property type="entry name" value="Glyco_hydro_1"/>
</dbReference>
<accession>A0A839N2J4</accession>
<evidence type="ECO:0000256" key="5">
    <source>
        <dbReference type="ARBA" id="ARBA00023001"/>
    </source>
</evidence>
<evidence type="ECO:0000256" key="12">
    <source>
        <dbReference type="RuleBase" id="RU361175"/>
    </source>
</evidence>
<evidence type="ECO:0000256" key="1">
    <source>
        <dbReference type="ARBA" id="ARBA00000448"/>
    </source>
</evidence>
<dbReference type="GO" id="GO:0005829">
    <property type="term" value="C:cytosol"/>
    <property type="evidence" value="ECO:0007669"/>
    <property type="project" value="TreeGrafter"/>
</dbReference>
<proteinExistence type="inferred from homology"/>
<evidence type="ECO:0000256" key="9">
    <source>
        <dbReference type="PIRSR" id="PIRSR617736-1"/>
    </source>
</evidence>
<name>A0A839N2J4_9MICO</name>
<dbReference type="InterPro" id="IPR033132">
    <property type="entry name" value="GH_1_N_CS"/>
</dbReference>
<protein>
    <recommendedName>
        <fullName evidence="3 12">Beta-glucosidase</fullName>
        <ecNumber evidence="3 12">3.2.1.21</ecNumber>
    </recommendedName>
</protein>
<dbReference type="GO" id="GO:0030245">
    <property type="term" value="P:cellulose catabolic process"/>
    <property type="evidence" value="ECO:0007669"/>
    <property type="project" value="UniProtKB-KW"/>
</dbReference>
<evidence type="ECO:0000313" key="14">
    <source>
        <dbReference type="Proteomes" id="UP000559182"/>
    </source>
</evidence>
<keyword evidence="4 12" id="KW-0378">Hydrolase</keyword>
<sequence length="457" mass="50705">MTVQFPADFSFGAATASYQIEGAVSEDGRTPSIWDTYSHTPGMVARGDNGDVACDHYHRFSADVALMRQLGLDSYRFSLAWPRIKPDDGPINAAGLAFYDKLVDELLAAGIEPAVTLYHWDLPQTLEDQGGWRERATAERFAEFAAVAAGHLGDRVKRWITLNEPFCSSILGYSEGVHAPGAHEGEGALKAAHHLMLGHGLAAQAVRAAVPGAQVGITLNLASVQQVSDSPEDIEAARRCELVSNLIFTDPVLAGTYPEHAREVWAPITDFSWIRDGDLGTAHQPLDFLGVNYYFPSRPEASAPDEPEAARRVASDLGYQLQEREGEYRTEMGWPVDADAFTDLLTWLRDTYGEQLPPIYITENGIACPDIVHADGRIDDQDRIRYVSDHLKAVRGAMAKGVDVRGYYVWSLLDNFEWARGYQPRFGLVRVDYDTLERTPKASFDWYREVIATHEVD</sequence>
<keyword evidence="7 12" id="KW-0326">Glycosidase</keyword>
<organism evidence="13 14">
    <name type="scientific">Flexivirga oryzae</name>
    <dbReference type="NCBI Taxonomy" id="1794944"/>
    <lineage>
        <taxon>Bacteria</taxon>
        <taxon>Bacillati</taxon>
        <taxon>Actinomycetota</taxon>
        <taxon>Actinomycetes</taxon>
        <taxon>Micrococcales</taxon>
        <taxon>Dermacoccaceae</taxon>
        <taxon>Flexivirga</taxon>
    </lineage>
</organism>
<dbReference type="Pfam" id="PF00232">
    <property type="entry name" value="Glyco_hydro_1"/>
    <property type="match status" value="1"/>
</dbReference>
<reference evidence="13 14" key="1">
    <citation type="submission" date="2020-08" db="EMBL/GenBank/DDBJ databases">
        <title>Sequencing the genomes of 1000 actinobacteria strains.</title>
        <authorList>
            <person name="Klenk H.-P."/>
        </authorList>
    </citation>
    <scope>NUCLEOTIDE SEQUENCE [LARGE SCALE GENOMIC DNA]</scope>
    <source>
        <strain evidence="13 14">DSM 105369</strain>
    </source>
</reference>
<feature type="binding site" evidence="10">
    <location>
        <position position="19"/>
    </location>
    <ligand>
        <name>substrate</name>
    </ligand>
</feature>
<evidence type="ECO:0000256" key="11">
    <source>
        <dbReference type="PROSITE-ProRule" id="PRU10055"/>
    </source>
</evidence>
<evidence type="ECO:0000256" key="3">
    <source>
        <dbReference type="ARBA" id="ARBA00012744"/>
    </source>
</evidence>
<dbReference type="Gene3D" id="3.20.20.80">
    <property type="entry name" value="Glycosidases"/>
    <property type="match status" value="1"/>
</dbReference>
<keyword evidence="6" id="KW-0119">Carbohydrate metabolism</keyword>
<evidence type="ECO:0000256" key="7">
    <source>
        <dbReference type="ARBA" id="ARBA00023295"/>
    </source>
</evidence>
<evidence type="ECO:0000256" key="6">
    <source>
        <dbReference type="ARBA" id="ARBA00023277"/>
    </source>
</evidence>
<evidence type="ECO:0000256" key="10">
    <source>
        <dbReference type="PIRSR" id="PIRSR617736-2"/>
    </source>
</evidence>
<feature type="binding site" evidence="10">
    <location>
        <position position="163"/>
    </location>
    <ligand>
        <name>substrate</name>
    </ligand>
</feature>
<dbReference type="NCBIfam" id="TIGR03356">
    <property type="entry name" value="BGL"/>
    <property type="match status" value="1"/>
</dbReference>
<feature type="active site" description="Nucleophile" evidence="9 11">
    <location>
        <position position="363"/>
    </location>
</feature>
<evidence type="ECO:0000256" key="4">
    <source>
        <dbReference type="ARBA" id="ARBA00022801"/>
    </source>
</evidence>
<comment type="similarity">
    <text evidence="2 12">Belongs to the glycosyl hydrolase 1 family.</text>
</comment>
<dbReference type="PANTHER" id="PTHR10353:SF36">
    <property type="entry name" value="LP05116P"/>
    <property type="match status" value="1"/>
</dbReference>
<dbReference type="Proteomes" id="UP000559182">
    <property type="component" value="Unassembled WGS sequence"/>
</dbReference>
<dbReference type="AlphaFoldDB" id="A0A839N2J4"/>
<dbReference type="GO" id="GO:0008422">
    <property type="term" value="F:beta-glucosidase activity"/>
    <property type="evidence" value="ECO:0007669"/>
    <property type="project" value="UniProtKB-EC"/>
</dbReference>
<dbReference type="InterPro" id="IPR017853">
    <property type="entry name" value="GH"/>
</dbReference>
<dbReference type="PANTHER" id="PTHR10353">
    <property type="entry name" value="GLYCOSYL HYDROLASE"/>
    <property type="match status" value="1"/>
</dbReference>
<feature type="binding site" evidence="10">
    <location>
        <position position="410"/>
    </location>
    <ligand>
        <name>substrate</name>
    </ligand>
</feature>
<dbReference type="PROSITE" id="PS00653">
    <property type="entry name" value="GLYCOSYL_HYDROL_F1_2"/>
    <property type="match status" value="1"/>
</dbReference>
<feature type="binding site" evidence="10">
    <location>
        <position position="119"/>
    </location>
    <ligand>
        <name>substrate</name>
    </ligand>
</feature>
<evidence type="ECO:0000313" key="13">
    <source>
        <dbReference type="EMBL" id="MBB2890314.1"/>
    </source>
</evidence>
<evidence type="ECO:0000256" key="8">
    <source>
        <dbReference type="ARBA" id="ARBA00023326"/>
    </source>
</evidence>
<dbReference type="PROSITE" id="PS00572">
    <property type="entry name" value="GLYCOSYL_HYDROL_F1_1"/>
    <property type="match status" value="1"/>
</dbReference>
<dbReference type="EC" id="3.2.1.21" evidence="3 12"/>
<comment type="catalytic activity">
    <reaction evidence="1 12">
        <text>Hydrolysis of terminal, non-reducing beta-D-glucosyl residues with release of beta-D-glucose.</text>
        <dbReference type="EC" id="3.2.1.21"/>
    </reaction>
</comment>
<dbReference type="InterPro" id="IPR018120">
    <property type="entry name" value="Glyco_hydro_1_AS"/>
</dbReference>
<keyword evidence="14" id="KW-1185">Reference proteome</keyword>
<dbReference type="RefSeq" id="WP_343065688.1">
    <property type="nucleotide sequence ID" value="NZ_JACHVQ010000001.1"/>
</dbReference>
<gene>
    <name evidence="13" type="ORF">FHU39_000298</name>
</gene>
<feature type="binding site" evidence="10">
    <location>
        <position position="294"/>
    </location>
    <ligand>
        <name>substrate</name>
    </ligand>
</feature>
<dbReference type="EMBL" id="JACHVQ010000001">
    <property type="protein sequence ID" value="MBB2890314.1"/>
    <property type="molecule type" value="Genomic_DNA"/>
</dbReference>
<dbReference type="InterPro" id="IPR017736">
    <property type="entry name" value="Glyco_hydro_1_beta-glucosidase"/>
</dbReference>
<keyword evidence="8" id="KW-0624">Polysaccharide degradation</keyword>
<comment type="caution">
    <text evidence="13">The sequence shown here is derived from an EMBL/GenBank/DDBJ whole genome shotgun (WGS) entry which is preliminary data.</text>
</comment>